<dbReference type="Proteomes" id="UP000691718">
    <property type="component" value="Unassembled WGS sequence"/>
</dbReference>
<dbReference type="OrthoDB" id="5186at2759"/>
<dbReference type="AlphaFoldDB" id="A0A8S3Y264"/>
<dbReference type="GO" id="GO:0005524">
    <property type="term" value="F:ATP binding"/>
    <property type="evidence" value="ECO:0007669"/>
    <property type="project" value="InterPro"/>
</dbReference>
<dbReference type="Pfam" id="PF07728">
    <property type="entry name" value="AAA_5"/>
    <property type="match status" value="1"/>
</dbReference>
<accession>A0A8S3Y264</accession>
<feature type="domain" description="ATPase dynein-related AAA" evidence="2">
    <location>
        <begin position="118"/>
        <end position="242"/>
    </location>
</feature>
<dbReference type="PANTHER" id="PTHR21610">
    <property type="entry name" value="VON WILLEBRAND FACTOR A DOMAIN-CONTAINING PROTEIN 8"/>
    <property type="match status" value="1"/>
</dbReference>
<keyword evidence="1" id="KW-0732">Signal</keyword>
<name>A0A8S3Y264_PARAO</name>
<proteinExistence type="predicted"/>
<dbReference type="GO" id="GO:0016887">
    <property type="term" value="F:ATP hydrolysis activity"/>
    <property type="evidence" value="ECO:0007669"/>
    <property type="project" value="InterPro"/>
</dbReference>
<gene>
    <name evidence="3" type="ORF">PAPOLLO_LOCUS23288</name>
</gene>
<keyword evidence="4" id="KW-1185">Reference proteome</keyword>
<evidence type="ECO:0000313" key="3">
    <source>
        <dbReference type="EMBL" id="CAG5045469.1"/>
    </source>
</evidence>
<dbReference type="EMBL" id="CAJQZP010001427">
    <property type="protein sequence ID" value="CAG5045469.1"/>
    <property type="molecule type" value="Genomic_DNA"/>
</dbReference>
<feature type="chain" id="PRO_5035809279" evidence="1">
    <location>
        <begin position="22"/>
        <end position="453"/>
    </location>
</feature>
<evidence type="ECO:0000313" key="4">
    <source>
        <dbReference type="Proteomes" id="UP000691718"/>
    </source>
</evidence>
<sequence length="453" mass="48124">MILPIVLIILLNGIILTLAEASSSDNEQQRLIAQFGEVPSPKGFPMINLGEQNSQESPQKNFKVSNHTRNETSINDNRTTNMFKTDAFKEASKILFSDISHQRKVLELLLYDIQRGNHLLLVDERGLENKNIADRLLKHLNRPTEFTQLHDSTTIQSLTVQPIVENGAIIYEDTPLVKAVKYGYVLVVDEADKAPTKVTNSLNTLMENREMVLSDGRKMIPKEVMNSSGTISADFIPVHENFRMIIMASRTGFPYLKNSSAPSAGLVSRDLYNVSALPLLGNLSRHRRRIASPFSRTGVIGITVKAVGYSPKITTAVMGGYGTGPHTATAIASSTAVATATALTYGTGASTAMVNAAGSSVGTVIAHSHDTGVAIATLNTSGSSVGGASAYAYNAGAATSNVNTAGSSVGDAEAQAYDAAVATAIANSAAATVVHARAIARGNEVVRDIQNKP</sequence>
<dbReference type="GO" id="GO:0005737">
    <property type="term" value="C:cytoplasm"/>
    <property type="evidence" value="ECO:0007669"/>
    <property type="project" value="TreeGrafter"/>
</dbReference>
<feature type="signal peptide" evidence="1">
    <location>
        <begin position="1"/>
        <end position="21"/>
    </location>
</feature>
<organism evidence="3 4">
    <name type="scientific">Parnassius apollo</name>
    <name type="common">Apollo butterfly</name>
    <name type="synonym">Papilio apollo</name>
    <dbReference type="NCBI Taxonomy" id="110799"/>
    <lineage>
        <taxon>Eukaryota</taxon>
        <taxon>Metazoa</taxon>
        <taxon>Ecdysozoa</taxon>
        <taxon>Arthropoda</taxon>
        <taxon>Hexapoda</taxon>
        <taxon>Insecta</taxon>
        <taxon>Pterygota</taxon>
        <taxon>Neoptera</taxon>
        <taxon>Endopterygota</taxon>
        <taxon>Lepidoptera</taxon>
        <taxon>Glossata</taxon>
        <taxon>Ditrysia</taxon>
        <taxon>Papilionoidea</taxon>
        <taxon>Papilionidae</taxon>
        <taxon>Parnassiinae</taxon>
        <taxon>Parnassini</taxon>
        <taxon>Parnassius</taxon>
        <taxon>Parnassius</taxon>
    </lineage>
</organism>
<comment type="caution">
    <text evidence="3">The sequence shown here is derived from an EMBL/GenBank/DDBJ whole genome shotgun (WGS) entry which is preliminary data.</text>
</comment>
<evidence type="ECO:0000256" key="1">
    <source>
        <dbReference type="SAM" id="SignalP"/>
    </source>
</evidence>
<dbReference type="InterPro" id="IPR011704">
    <property type="entry name" value="ATPase_dyneun-rel_AAA"/>
</dbReference>
<dbReference type="PANTHER" id="PTHR21610:SF9">
    <property type="entry name" value="VON WILLEBRAND FACTOR A DOMAIN-CONTAINING PROTEIN 8"/>
    <property type="match status" value="1"/>
</dbReference>
<dbReference type="InterPro" id="IPR039891">
    <property type="entry name" value="VWA8"/>
</dbReference>
<evidence type="ECO:0000259" key="2">
    <source>
        <dbReference type="Pfam" id="PF07728"/>
    </source>
</evidence>
<reference evidence="3" key="1">
    <citation type="submission" date="2021-04" db="EMBL/GenBank/DDBJ databases">
        <authorList>
            <person name="Tunstrom K."/>
        </authorList>
    </citation>
    <scope>NUCLEOTIDE SEQUENCE</scope>
</reference>
<protein>
    <submittedName>
        <fullName evidence="3">(apollo) hypothetical protein</fullName>
    </submittedName>
</protein>